<feature type="domain" description="DUF11" evidence="2">
    <location>
        <begin position="285"/>
        <end position="384"/>
    </location>
</feature>
<feature type="non-terminal residue" evidence="3">
    <location>
        <position position="407"/>
    </location>
</feature>
<evidence type="ECO:0000256" key="1">
    <source>
        <dbReference type="SAM" id="MobiDB-lite"/>
    </source>
</evidence>
<dbReference type="PANTHER" id="PTHR34819">
    <property type="entry name" value="LARGE CYSTEINE-RICH PERIPLASMIC PROTEIN OMCB"/>
    <property type="match status" value="1"/>
</dbReference>
<dbReference type="EMBL" id="SNZH01000082">
    <property type="protein sequence ID" value="TDR33394.1"/>
    <property type="molecule type" value="Genomic_DNA"/>
</dbReference>
<accession>A0A4R6YCJ9</accession>
<gene>
    <name evidence="3" type="ORF">DFR29_1821</name>
</gene>
<evidence type="ECO:0000313" key="4">
    <source>
        <dbReference type="Proteomes" id="UP000295293"/>
    </source>
</evidence>
<sequence>MTNTATVSGGGDPSCPAAARCTDTEGPTTIDAPQLTLDKTASASPWTVGVPASYTLQVTNTGTTATTAAATITDTIPAGLTIGTLPAGCTATGQTVTCTIASGLAVGANASFVIPVTPTLAAGASVTNTATVSGGGDPSCPAATRCSDTEGPTTIDAPQLTLDKTASASPWTVGVPASYTLQVTNTGTTATTAAATITDTIPTGLTIGTLPAGCTATGQIVTCTIASGLAVGANASFVIPVTPTLAAGASVTNTATVSGGGDPSCPAATRCSDTEGPTTIDAPQLTLDKTASASPWTVGVPVSYTLQVTNTGTTATTAAATITDTIPTGLTIGTLPAGCTATGQTVTCTIASGLAVGANASFVIPVTPTLAAGASVTNTATVSGGGDPSCPAATRCSDTEGPTTIDA</sequence>
<feature type="region of interest" description="Disordered" evidence="1">
    <location>
        <begin position="131"/>
        <end position="157"/>
    </location>
</feature>
<dbReference type="InterPro" id="IPR001434">
    <property type="entry name" value="OmcB-like_DUF11"/>
</dbReference>
<name>A0A4R6YCJ9_9GAMM</name>
<keyword evidence="4" id="KW-1185">Reference proteome</keyword>
<feature type="domain" description="DUF11" evidence="2">
    <location>
        <begin position="160"/>
        <end position="259"/>
    </location>
</feature>
<feature type="region of interest" description="Disordered" evidence="1">
    <location>
        <begin position="381"/>
        <end position="407"/>
    </location>
</feature>
<evidence type="ECO:0000313" key="3">
    <source>
        <dbReference type="EMBL" id="TDR33394.1"/>
    </source>
</evidence>
<dbReference type="InterPro" id="IPR047589">
    <property type="entry name" value="DUF11_rpt"/>
</dbReference>
<dbReference type="Proteomes" id="UP000295293">
    <property type="component" value="Unassembled WGS sequence"/>
</dbReference>
<dbReference type="Pfam" id="PF01345">
    <property type="entry name" value="DUF11"/>
    <property type="match status" value="3"/>
</dbReference>
<reference evidence="3 4" key="1">
    <citation type="submission" date="2019-03" db="EMBL/GenBank/DDBJ databases">
        <title>Genomic Encyclopedia of Type Strains, Phase IV (KMG-IV): sequencing the most valuable type-strain genomes for metagenomic binning, comparative biology and taxonomic classification.</title>
        <authorList>
            <person name="Goeker M."/>
        </authorList>
    </citation>
    <scope>NUCLEOTIDE SEQUENCE [LARGE SCALE GENOMIC DNA]</scope>
    <source>
        <strain evidence="3 4">DSM 21667</strain>
    </source>
</reference>
<feature type="region of interest" description="Disordered" evidence="1">
    <location>
        <begin position="1"/>
        <end position="32"/>
    </location>
</feature>
<dbReference type="InterPro" id="IPR051172">
    <property type="entry name" value="Chlamydia_OmcB"/>
</dbReference>
<evidence type="ECO:0000259" key="2">
    <source>
        <dbReference type="Pfam" id="PF01345"/>
    </source>
</evidence>
<feature type="region of interest" description="Disordered" evidence="1">
    <location>
        <begin position="256"/>
        <end position="282"/>
    </location>
</feature>
<feature type="domain" description="DUF11" evidence="2">
    <location>
        <begin position="35"/>
        <end position="134"/>
    </location>
</feature>
<protein>
    <submittedName>
        <fullName evidence="3">Putative repeat protein (TIGR01451 family)/fimbrial isopeptide formation D2 family protein</fullName>
    </submittedName>
</protein>
<organism evidence="3 4">
    <name type="scientific">Tahibacter aquaticus</name>
    <dbReference type="NCBI Taxonomy" id="520092"/>
    <lineage>
        <taxon>Bacteria</taxon>
        <taxon>Pseudomonadati</taxon>
        <taxon>Pseudomonadota</taxon>
        <taxon>Gammaproteobacteria</taxon>
        <taxon>Lysobacterales</taxon>
        <taxon>Rhodanobacteraceae</taxon>
        <taxon>Tahibacter</taxon>
    </lineage>
</organism>
<comment type="caution">
    <text evidence="3">The sequence shown here is derived from an EMBL/GenBank/DDBJ whole genome shotgun (WGS) entry which is preliminary data.</text>
</comment>
<proteinExistence type="predicted"/>
<dbReference type="AlphaFoldDB" id="A0A4R6YCJ9"/>
<dbReference type="NCBIfam" id="TIGR01451">
    <property type="entry name" value="B_ant_repeat"/>
    <property type="match status" value="3"/>
</dbReference>
<dbReference type="PANTHER" id="PTHR34819:SF3">
    <property type="entry name" value="CELL SURFACE PROTEIN"/>
    <property type="match status" value="1"/>
</dbReference>